<sequence length="595" mass="67006">MPKTGTIEKKTGGGRDLAIPPEPTSTLWQAILGPILIACNIAMRLYCAVFMIIADCDETYNYWEPLNLLFRGFGKQTWEYSPVYAIRSYAYLVPYYISTFPLRDFQHLSLTNFPAYYYFYAIRIVALCGFTAFTEYKLYRSVQDNYSKYAANWYLLFSTFAPGMSHASVALLPSLFAMTWVTWAASLAISAINTQNNEKRVVGHSVHAIACFVIAGFVGWPFALALGVPFGLFTVKSHFQTAPLMKIVLVCSTVVVLVTAYLIKVDLYFYNRKFLFVPVNIVLYNVFAGEGEGPEIFGVEPFSYYVANLLLNFNAVFVLAYLGIMGNFFMKNKLTSTVGITLPLLIWSVVFGRQPHKEERFLYPIYPFICLSAAVFTSNVFALVKRKLGYAFFLKLALLFSMFAYVTVSVLRILNLVANYSAPLTTARAFHTDSVQFPTETFKNVCVGREWYHFPTSFFLPDNYRLRFVQSGFDGLLPGNFPENMSLKGAASALPPGMNSKNIFSPDKVVPFADCDYYIDNSLPVKESYGEPSVVSRAGGELIVDSAWEILVCEGIINPDGAHSSLGRILYVPEFARGMVPYHIEKMDYCVVKRR</sequence>
<dbReference type="EC" id="2.4.1.-" evidence="10"/>
<accession>A0A4P6XMP2</accession>
<dbReference type="UniPathway" id="UPA00378"/>
<evidence type="ECO:0000256" key="1">
    <source>
        <dbReference type="ARBA" id="ARBA00004477"/>
    </source>
</evidence>
<evidence type="ECO:0000256" key="9">
    <source>
        <dbReference type="ARBA" id="ARBA00023136"/>
    </source>
</evidence>
<evidence type="ECO:0000313" key="12">
    <source>
        <dbReference type="Proteomes" id="UP000292447"/>
    </source>
</evidence>
<feature type="transmembrane region" description="Helical" evidence="10">
    <location>
        <begin position="77"/>
        <end position="97"/>
    </location>
</feature>
<dbReference type="InterPro" id="IPR005599">
    <property type="entry name" value="GPI_mannosylTrfase"/>
</dbReference>
<feature type="transmembrane region" description="Helical" evidence="10">
    <location>
        <begin position="117"/>
        <end position="139"/>
    </location>
</feature>
<feature type="transmembrane region" description="Helical" evidence="10">
    <location>
        <begin position="206"/>
        <end position="232"/>
    </location>
</feature>
<name>A0A4P6XMP2_9ASCO</name>
<dbReference type="Proteomes" id="UP000292447">
    <property type="component" value="Chromosome III"/>
</dbReference>
<feature type="transmembrane region" description="Helical" evidence="10">
    <location>
        <begin position="396"/>
        <end position="418"/>
    </location>
</feature>
<comment type="subcellular location">
    <subcellularLocation>
        <location evidence="1 10">Endoplasmic reticulum membrane</location>
        <topology evidence="1 10">Multi-pass membrane protein</topology>
    </subcellularLocation>
</comment>
<feature type="transmembrane region" description="Helical" evidence="10">
    <location>
        <begin position="274"/>
        <end position="290"/>
    </location>
</feature>
<evidence type="ECO:0000256" key="6">
    <source>
        <dbReference type="ARBA" id="ARBA00022692"/>
    </source>
</evidence>
<dbReference type="STRING" id="2163413.A0A4P6XMP2"/>
<keyword evidence="4 10" id="KW-0328">Glycosyltransferase</keyword>
<comment type="pathway">
    <text evidence="2">Protein modification; protein glycosylation.</text>
</comment>
<dbReference type="PANTHER" id="PTHR22760:SF2">
    <property type="entry name" value="ALPHA-1,2-MANNOSYLTRANSFERASE ALG9"/>
    <property type="match status" value="1"/>
</dbReference>
<evidence type="ECO:0000256" key="10">
    <source>
        <dbReference type="RuleBase" id="RU363075"/>
    </source>
</evidence>
<dbReference type="Pfam" id="PF03901">
    <property type="entry name" value="Glyco_transf_22"/>
    <property type="match status" value="1"/>
</dbReference>
<feature type="transmembrane region" description="Helical" evidence="10">
    <location>
        <begin position="365"/>
        <end position="384"/>
    </location>
</feature>
<comment type="similarity">
    <text evidence="3 10">Belongs to the glycosyltransferase 22 family.</text>
</comment>
<feature type="transmembrane region" description="Helical" evidence="10">
    <location>
        <begin position="31"/>
        <end position="56"/>
    </location>
</feature>
<keyword evidence="5 11" id="KW-0808">Transferase</keyword>
<dbReference type="EMBL" id="CP034458">
    <property type="protein sequence ID" value="QBM88550.1"/>
    <property type="molecule type" value="Genomic_DNA"/>
</dbReference>
<keyword evidence="7 10" id="KW-0256">Endoplasmic reticulum</keyword>
<dbReference type="GO" id="GO:0006487">
    <property type="term" value="P:protein N-linked glycosylation"/>
    <property type="evidence" value="ECO:0007669"/>
    <property type="project" value="TreeGrafter"/>
</dbReference>
<evidence type="ECO:0000256" key="5">
    <source>
        <dbReference type="ARBA" id="ARBA00022679"/>
    </source>
</evidence>
<feature type="transmembrane region" description="Helical" evidence="10">
    <location>
        <begin position="244"/>
        <end position="262"/>
    </location>
</feature>
<feature type="transmembrane region" description="Helical" evidence="10">
    <location>
        <begin position="175"/>
        <end position="194"/>
    </location>
</feature>
<dbReference type="GO" id="GO:0000026">
    <property type="term" value="F:alpha-1,2-mannosyltransferase activity"/>
    <property type="evidence" value="ECO:0007669"/>
    <property type="project" value="TreeGrafter"/>
</dbReference>
<evidence type="ECO:0000256" key="3">
    <source>
        <dbReference type="ARBA" id="ARBA00007063"/>
    </source>
</evidence>
<evidence type="ECO:0000313" key="11">
    <source>
        <dbReference type="EMBL" id="QBM88550.1"/>
    </source>
</evidence>
<feature type="transmembrane region" description="Helical" evidence="10">
    <location>
        <begin position="302"/>
        <end position="322"/>
    </location>
</feature>
<keyword evidence="12" id="KW-1185">Reference proteome</keyword>
<evidence type="ECO:0000256" key="2">
    <source>
        <dbReference type="ARBA" id="ARBA00004922"/>
    </source>
</evidence>
<proteinExistence type="inferred from homology"/>
<reference evidence="12" key="1">
    <citation type="submission" date="2019-03" db="EMBL/GenBank/DDBJ databases">
        <title>Snf2 controls pulcherriminic acid biosynthesis and connects pigmentation and antifungal activity of the yeast Metschnikowia pulcherrima.</title>
        <authorList>
            <person name="Gore-Lloyd D."/>
            <person name="Sumann I."/>
            <person name="Brachmann A.O."/>
            <person name="Schneeberger K."/>
            <person name="Ortiz-Merino R.A."/>
            <person name="Moreno-Beltran M."/>
            <person name="Schlaefli M."/>
            <person name="Kirner P."/>
            <person name="Santos Kron A."/>
            <person name="Wolfe K.H."/>
            <person name="Piel J."/>
            <person name="Ahrens C.H."/>
            <person name="Henk D."/>
            <person name="Freimoser F.M."/>
        </authorList>
    </citation>
    <scope>NUCLEOTIDE SEQUENCE [LARGE SCALE GENOMIC DNA]</scope>
    <source>
        <strain evidence="12">APC 1.2</strain>
    </source>
</reference>
<feature type="transmembrane region" description="Helical" evidence="10">
    <location>
        <begin position="334"/>
        <end position="353"/>
    </location>
</feature>
<evidence type="ECO:0000256" key="4">
    <source>
        <dbReference type="ARBA" id="ARBA00022676"/>
    </source>
</evidence>
<keyword evidence="8 10" id="KW-1133">Transmembrane helix</keyword>
<evidence type="ECO:0000256" key="8">
    <source>
        <dbReference type="ARBA" id="ARBA00022989"/>
    </source>
</evidence>
<dbReference type="PANTHER" id="PTHR22760">
    <property type="entry name" value="GLYCOSYLTRANSFERASE"/>
    <property type="match status" value="1"/>
</dbReference>
<keyword evidence="9 10" id="KW-0472">Membrane</keyword>
<gene>
    <name evidence="11" type="primary">MPUL0C05210</name>
    <name evidence="11" type="ORF">METSCH_C05210</name>
</gene>
<dbReference type="GO" id="GO:0005789">
    <property type="term" value="C:endoplasmic reticulum membrane"/>
    <property type="evidence" value="ECO:0007669"/>
    <property type="project" value="UniProtKB-SubCell"/>
</dbReference>
<organism evidence="11 12">
    <name type="scientific">Metschnikowia aff. pulcherrima</name>
    <dbReference type="NCBI Taxonomy" id="2163413"/>
    <lineage>
        <taxon>Eukaryota</taxon>
        <taxon>Fungi</taxon>
        <taxon>Dikarya</taxon>
        <taxon>Ascomycota</taxon>
        <taxon>Saccharomycotina</taxon>
        <taxon>Pichiomycetes</taxon>
        <taxon>Metschnikowiaceae</taxon>
        <taxon>Metschnikowia</taxon>
    </lineage>
</organism>
<keyword evidence="6 10" id="KW-0812">Transmembrane</keyword>
<protein>
    <recommendedName>
        <fullName evidence="10">Mannosyltransferase</fullName>
        <ecNumber evidence="10">2.4.1.-</ecNumber>
    </recommendedName>
</protein>
<evidence type="ECO:0000256" key="7">
    <source>
        <dbReference type="ARBA" id="ARBA00022824"/>
    </source>
</evidence>
<dbReference type="AlphaFoldDB" id="A0A4P6XMP2"/>